<keyword evidence="3" id="KW-1185">Reference proteome</keyword>
<comment type="caution">
    <text evidence="2">The sequence shown here is derived from an EMBL/GenBank/DDBJ whole genome shotgun (WGS) entry which is preliminary data.</text>
</comment>
<protein>
    <submittedName>
        <fullName evidence="2">Putative flavoprotein involved in K+ transport</fullName>
    </submittedName>
</protein>
<dbReference type="PRINTS" id="PR00368">
    <property type="entry name" value="FADPNR"/>
</dbReference>
<gene>
    <name evidence="2" type="ORF">BD833_105204</name>
</gene>
<dbReference type="PANTHER" id="PTHR43539">
    <property type="entry name" value="FLAVIN-BINDING MONOOXYGENASE-LIKE PROTEIN (AFU_ORTHOLOGUE AFUA_4G09220)"/>
    <property type="match status" value="1"/>
</dbReference>
<dbReference type="SUPFAM" id="SSF51905">
    <property type="entry name" value="FAD/NAD(P)-binding domain"/>
    <property type="match status" value="2"/>
</dbReference>
<evidence type="ECO:0000313" key="3">
    <source>
        <dbReference type="Proteomes" id="UP000322499"/>
    </source>
</evidence>
<proteinExistence type="predicted"/>
<dbReference type="InterPro" id="IPR050982">
    <property type="entry name" value="Auxin_biosynth/cation_transpt"/>
</dbReference>
<dbReference type="PANTHER" id="PTHR43539:SF78">
    <property type="entry name" value="FLAVIN-CONTAINING MONOOXYGENASE"/>
    <property type="match status" value="1"/>
</dbReference>
<name>A0A5S5CYD4_9ACTN</name>
<accession>A0A5S5CYD4</accession>
<reference evidence="2 3" key="1">
    <citation type="submission" date="2019-07" db="EMBL/GenBank/DDBJ databases">
        <title>Genomic Encyclopedia of Archaeal and Bacterial Type Strains, Phase II (KMG-II): from individual species to whole genera.</title>
        <authorList>
            <person name="Goeker M."/>
        </authorList>
    </citation>
    <scope>NUCLEOTIDE SEQUENCE [LARGE SCALE GENOMIC DNA]</scope>
    <source>
        <strain evidence="2 3">DSM 46842</strain>
    </source>
</reference>
<evidence type="ECO:0000313" key="2">
    <source>
        <dbReference type="EMBL" id="TYP88028.1"/>
    </source>
</evidence>
<dbReference type="AlphaFoldDB" id="A0A5S5CYD4"/>
<dbReference type="Pfam" id="PF13738">
    <property type="entry name" value="Pyr_redox_3"/>
    <property type="match status" value="1"/>
</dbReference>
<dbReference type="RefSeq" id="WP_166532953.1">
    <property type="nucleotide sequence ID" value="NZ_VNHW01000005.1"/>
</dbReference>
<dbReference type="GO" id="GO:0050660">
    <property type="term" value="F:flavin adenine dinucleotide binding"/>
    <property type="evidence" value="ECO:0007669"/>
    <property type="project" value="TreeGrafter"/>
</dbReference>
<evidence type="ECO:0000256" key="1">
    <source>
        <dbReference type="ARBA" id="ARBA00023002"/>
    </source>
</evidence>
<dbReference type="EMBL" id="VNHW01000005">
    <property type="protein sequence ID" value="TYP88028.1"/>
    <property type="molecule type" value="Genomic_DNA"/>
</dbReference>
<sequence length="363" mass="38468">MSGQQEVDVLVVGAGQAGLGTAHHLARAGVADVLVVEAADAIGQVWRDRWDSLQLFTPRRFSSLPGMPFPAGSSPTPSRLEMAGYLAAYADRRRLRVRTSAPVRRLSVAGGGFTAHLPDGSVRARHVVLATGAYRRPRVPAAAGDLDGAVHQLHSSSYRRPDDLPDGPVLVVGGGNSAAQLALELAGRHEVTVASPVVPRFLPERVLGVSTYWWLLLTGVLNAGASTPVGRFLHARHEAVFGRQLHRAVRAGKVRLIASPVVAADGPRVRLADGTELAPRTVLWCTGFTPDTGWIDVPGALTGDGAPRHVRGASPVAGLHWMGLPWQTRVNSSLIDGVDRDARRTARRIAAALWADGAVTRAG</sequence>
<organism evidence="2 3">
    <name type="scientific">Blastococcus xanthinilyticus</name>
    <dbReference type="NCBI Taxonomy" id="1564164"/>
    <lineage>
        <taxon>Bacteria</taxon>
        <taxon>Bacillati</taxon>
        <taxon>Actinomycetota</taxon>
        <taxon>Actinomycetes</taxon>
        <taxon>Geodermatophilales</taxon>
        <taxon>Geodermatophilaceae</taxon>
        <taxon>Blastococcus</taxon>
    </lineage>
</organism>
<dbReference type="Proteomes" id="UP000322499">
    <property type="component" value="Unassembled WGS sequence"/>
</dbReference>
<dbReference type="GO" id="GO:0004497">
    <property type="term" value="F:monooxygenase activity"/>
    <property type="evidence" value="ECO:0007669"/>
    <property type="project" value="TreeGrafter"/>
</dbReference>
<dbReference type="Gene3D" id="3.50.50.60">
    <property type="entry name" value="FAD/NAD(P)-binding domain"/>
    <property type="match status" value="1"/>
</dbReference>
<dbReference type="PRINTS" id="PR00469">
    <property type="entry name" value="PNDRDTASEII"/>
</dbReference>
<keyword evidence="1" id="KW-0560">Oxidoreductase</keyword>
<dbReference type="InterPro" id="IPR036188">
    <property type="entry name" value="FAD/NAD-bd_sf"/>
</dbReference>